<proteinExistence type="predicted"/>
<dbReference type="PANTHER" id="PTHR21562">
    <property type="entry name" value="NOTUM-RELATED"/>
    <property type="match status" value="1"/>
</dbReference>
<dbReference type="Proteomes" id="UP000594468">
    <property type="component" value="Chromosome"/>
</dbReference>
<dbReference type="KEGG" id="pmet:G4Y79_00615"/>
<keyword evidence="1" id="KW-0732">Signal</keyword>
<dbReference type="Pfam" id="PF03283">
    <property type="entry name" value="PAE"/>
    <property type="match status" value="1"/>
</dbReference>
<evidence type="ECO:0000313" key="2">
    <source>
        <dbReference type="EMBL" id="QPC82907.1"/>
    </source>
</evidence>
<protein>
    <recommendedName>
        <fullName evidence="4">Pectinacetylesterase</fullName>
    </recommendedName>
</protein>
<name>A0A7S8E9P3_9CHLR</name>
<sequence length="370" mass="40725">MKKLIFTLVLFCFVMPLWSGHALAQSNAAQGAPLTWDDLEPGTWTQIMPGGETICALGDPYAFFVRPAVEASDELMIYFQGGGACWFGAICDIHANPSYDPYVDEDDTPPDSGIFEFDNPQNPFASYNVVFMPYCTGDVFLGNQVATYSSDVTESFTIQHKGFVNASAVLDWTFANFQQPSTVFVTGSSAGAIPTPFYTQFIAEAYPDARIEQLGDAGGGYRNHVLAAMVFRAWGTMDILTDLFDGIRLGSMNFEMLYRRVGAAYPEISFSQYNAAYDDVQAAFLSLGGLVIPDMYDLMLKNYADIEAEIDNFATYTAPGELHTILLRPEFYTYTVEGVPFVDWVTQLAHGEVVGSITCTDCDMPQDATP</sequence>
<accession>A0A7S8E9P3</accession>
<dbReference type="RefSeq" id="WP_195170976.1">
    <property type="nucleotide sequence ID" value="NZ_CP062983.1"/>
</dbReference>
<feature type="chain" id="PRO_5032326243" description="Pectinacetylesterase" evidence="1">
    <location>
        <begin position="25"/>
        <end position="370"/>
    </location>
</feature>
<dbReference type="AlphaFoldDB" id="A0A7S8E9P3"/>
<dbReference type="InterPro" id="IPR004963">
    <property type="entry name" value="PAE/NOTUM"/>
</dbReference>
<evidence type="ECO:0000313" key="3">
    <source>
        <dbReference type="Proteomes" id="UP000594468"/>
    </source>
</evidence>
<gene>
    <name evidence="2" type="ORF">G4Y79_00615</name>
</gene>
<reference evidence="2 3" key="1">
    <citation type="submission" date="2020-02" db="EMBL/GenBank/DDBJ databases">
        <authorList>
            <person name="Zheng R.K."/>
            <person name="Sun C.M."/>
        </authorList>
    </citation>
    <scope>NUCLEOTIDE SEQUENCE [LARGE SCALE GENOMIC DNA]</scope>
    <source>
        <strain evidence="3">rifampicinis</strain>
    </source>
</reference>
<organism evidence="2 3">
    <name type="scientific">Phototrophicus methaneseepsis</name>
    <dbReference type="NCBI Taxonomy" id="2710758"/>
    <lineage>
        <taxon>Bacteria</taxon>
        <taxon>Bacillati</taxon>
        <taxon>Chloroflexota</taxon>
        <taxon>Candidatus Thermofontia</taxon>
        <taxon>Phototrophicales</taxon>
        <taxon>Phototrophicaceae</taxon>
        <taxon>Phototrophicus</taxon>
    </lineage>
</organism>
<feature type="signal peptide" evidence="1">
    <location>
        <begin position="1"/>
        <end position="24"/>
    </location>
</feature>
<evidence type="ECO:0008006" key="4">
    <source>
        <dbReference type="Google" id="ProtNLM"/>
    </source>
</evidence>
<keyword evidence="3" id="KW-1185">Reference proteome</keyword>
<evidence type="ECO:0000256" key="1">
    <source>
        <dbReference type="SAM" id="SignalP"/>
    </source>
</evidence>
<dbReference type="EMBL" id="CP062983">
    <property type="protein sequence ID" value="QPC82907.1"/>
    <property type="molecule type" value="Genomic_DNA"/>
</dbReference>
<dbReference type="PANTHER" id="PTHR21562:SF83">
    <property type="entry name" value="PECTIN ACETYLESTERASE 4"/>
    <property type="match status" value="1"/>
</dbReference>
<dbReference type="GO" id="GO:0016787">
    <property type="term" value="F:hydrolase activity"/>
    <property type="evidence" value="ECO:0007669"/>
    <property type="project" value="InterPro"/>
</dbReference>